<dbReference type="EMBL" id="DYWT01000154">
    <property type="protein sequence ID" value="HJF31970.1"/>
    <property type="molecule type" value="Genomic_DNA"/>
</dbReference>
<keyword evidence="1" id="KW-0472">Membrane</keyword>
<evidence type="ECO:0000256" key="1">
    <source>
        <dbReference type="SAM" id="Phobius"/>
    </source>
</evidence>
<feature type="transmembrane region" description="Helical" evidence="1">
    <location>
        <begin position="172"/>
        <end position="192"/>
    </location>
</feature>
<keyword evidence="1" id="KW-1133">Transmembrane helix</keyword>
<accession>A0A921FYF0</accession>
<name>A0A921FYF0_SPOPS</name>
<proteinExistence type="predicted"/>
<reference evidence="2" key="2">
    <citation type="submission" date="2021-09" db="EMBL/GenBank/DDBJ databases">
        <authorList>
            <person name="Gilroy R."/>
        </authorList>
    </citation>
    <scope>NUCLEOTIDE SEQUENCE</scope>
    <source>
        <strain evidence="2">CHK171-7178</strain>
    </source>
</reference>
<dbReference type="AlphaFoldDB" id="A0A921FYF0"/>
<evidence type="ECO:0000313" key="3">
    <source>
        <dbReference type="Proteomes" id="UP000698173"/>
    </source>
</evidence>
<dbReference type="InterPro" id="IPR025695">
    <property type="entry name" value="DoxX-like"/>
</dbReference>
<gene>
    <name evidence="2" type="ORF">K8V56_09365</name>
</gene>
<feature type="transmembrane region" description="Helical" evidence="1">
    <location>
        <begin position="270"/>
        <end position="290"/>
    </location>
</feature>
<protein>
    <submittedName>
        <fullName evidence="2">DoxX-like family protein</fullName>
    </submittedName>
</protein>
<keyword evidence="1" id="KW-0812">Transmembrane</keyword>
<sequence>MKKKPIYVEISIHAEIEKVWDASQKPDMHEQWDLRFSSITYLPKEEGQPQQFVYSRTAGPFINVEGWGKSVGTFHKDDGTRSSSLQFGTEQCISPIREGRGFWKYEPQKEGVKFLTQYDYDVNFGRVGEVIDNLAFRPLIGWATALSFDVLKRWLERGEAPRSQYMRFFSTYLMTLLFAFIWIYQGLVPKIIGMHEEERAMIGSGLELSEKGITTSVLLIGIAEVLLGISWLLYRNKKHLFTLQLILFPLLTIAAIIAVPASAIHPFNPLTFNLSLIVLSLIGLFISKDVPSARSCKRKR</sequence>
<reference evidence="2" key="1">
    <citation type="journal article" date="2021" name="PeerJ">
        <title>Extensive microbial diversity within the chicken gut microbiome revealed by metagenomics and culture.</title>
        <authorList>
            <person name="Gilroy R."/>
            <person name="Ravi A."/>
            <person name="Getino M."/>
            <person name="Pursley I."/>
            <person name="Horton D.L."/>
            <person name="Alikhan N.F."/>
            <person name="Baker D."/>
            <person name="Gharbi K."/>
            <person name="Hall N."/>
            <person name="Watson M."/>
            <person name="Adriaenssens E.M."/>
            <person name="Foster-Nyarko E."/>
            <person name="Jarju S."/>
            <person name="Secka A."/>
            <person name="Antonio M."/>
            <person name="Oren A."/>
            <person name="Chaudhuri R.R."/>
            <person name="La Ragione R."/>
            <person name="Hildebrand F."/>
            <person name="Pallen M.J."/>
        </authorList>
    </citation>
    <scope>NUCLEOTIDE SEQUENCE</scope>
    <source>
        <strain evidence="2">CHK171-7178</strain>
    </source>
</reference>
<comment type="caution">
    <text evidence="2">The sequence shown here is derived from an EMBL/GenBank/DDBJ whole genome shotgun (WGS) entry which is preliminary data.</text>
</comment>
<dbReference type="Pfam" id="PF13781">
    <property type="entry name" value="DoxX_3"/>
    <property type="match status" value="1"/>
</dbReference>
<evidence type="ECO:0000313" key="2">
    <source>
        <dbReference type="EMBL" id="HJF31970.1"/>
    </source>
</evidence>
<organism evidence="2 3">
    <name type="scientific">Sporosarcina psychrophila</name>
    <name type="common">Bacillus psychrophilus</name>
    <dbReference type="NCBI Taxonomy" id="1476"/>
    <lineage>
        <taxon>Bacteria</taxon>
        <taxon>Bacillati</taxon>
        <taxon>Bacillota</taxon>
        <taxon>Bacilli</taxon>
        <taxon>Bacillales</taxon>
        <taxon>Caryophanaceae</taxon>
        <taxon>Sporosarcina</taxon>
    </lineage>
</organism>
<feature type="transmembrane region" description="Helical" evidence="1">
    <location>
        <begin position="212"/>
        <end position="233"/>
    </location>
</feature>
<dbReference type="Proteomes" id="UP000698173">
    <property type="component" value="Unassembled WGS sequence"/>
</dbReference>
<feature type="transmembrane region" description="Helical" evidence="1">
    <location>
        <begin position="245"/>
        <end position="264"/>
    </location>
</feature>
<dbReference type="SUPFAM" id="SSF55961">
    <property type="entry name" value="Bet v1-like"/>
    <property type="match status" value="1"/>
</dbReference>